<evidence type="ECO:0000256" key="1">
    <source>
        <dbReference type="SAM" id="MobiDB-lite"/>
    </source>
</evidence>
<gene>
    <name evidence="2" type="ORF">RDB_LOCUS74929</name>
</gene>
<dbReference type="EMBL" id="CAJMXA010001847">
    <property type="protein sequence ID" value="CAE6471236.1"/>
    <property type="molecule type" value="Genomic_DNA"/>
</dbReference>
<comment type="caution">
    <text evidence="2">The sequence shown here is derived from an EMBL/GenBank/DDBJ whole genome shotgun (WGS) entry which is preliminary data.</text>
</comment>
<feature type="compositionally biased region" description="Polar residues" evidence="1">
    <location>
        <begin position="12"/>
        <end position="29"/>
    </location>
</feature>
<feature type="compositionally biased region" description="Low complexity" evidence="1">
    <location>
        <begin position="43"/>
        <end position="62"/>
    </location>
</feature>
<accession>A0A8H3C283</accession>
<name>A0A8H3C283_9AGAM</name>
<evidence type="ECO:0000313" key="2">
    <source>
        <dbReference type="EMBL" id="CAE6471236.1"/>
    </source>
</evidence>
<dbReference type="Proteomes" id="UP000663853">
    <property type="component" value="Unassembled WGS sequence"/>
</dbReference>
<dbReference type="AlphaFoldDB" id="A0A8H3C283"/>
<evidence type="ECO:0000313" key="3">
    <source>
        <dbReference type="Proteomes" id="UP000663853"/>
    </source>
</evidence>
<proteinExistence type="predicted"/>
<feature type="region of interest" description="Disordered" evidence="1">
    <location>
        <begin position="1"/>
        <end position="79"/>
    </location>
</feature>
<organism evidence="2 3">
    <name type="scientific">Rhizoctonia solani</name>
    <dbReference type="NCBI Taxonomy" id="456999"/>
    <lineage>
        <taxon>Eukaryota</taxon>
        <taxon>Fungi</taxon>
        <taxon>Dikarya</taxon>
        <taxon>Basidiomycota</taxon>
        <taxon>Agaricomycotina</taxon>
        <taxon>Agaricomycetes</taxon>
        <taxon>Cantharellales</taxon>
        <taxon>Ceratobasidiaceae</taxon>
        <taxon>Rhizoctonia</taxon>
    </lineage>
</organism>
<protein>
    <submittedName>
        <fullName evidence="2">Uncharacterized protein</fullName>
    </submittedName>
</protein>
<sequence>MPKNNAVCRSEPASNGQFQPAAPRQTQAHASPLLRALSSQLPANQQGAPNAGLNQAGNGANAVDQPPHNVANGAAPEGT</sequence>
<reference evidence="2" key="1">
    <citation type="submission" date="2021-01" db="EMBL/GenBank/DDBJ databases">
        <authorList>
            <person name="Kaushik A."/>
        </authorList>
    </citation>
    <scope>NUCLEOTIDE SEQUENCE</scope>
    <source>
        <strain evidence="2">AG6-10EEA</strain>
    </source>
</reference>